<dbReference type="GO" id="GO:0008757">
    <property type="term" value="F:S-adenosylmethionine-dependent methyltransferase activity"/>
    <property type="evidence" value="ECO:0007669"/>
    <property type="project" value="InterPro"/>
</dbReference>
<dbReference type="OrthoDB" id="5449367at2"/>
<dbReference type="EMBL" id="FXYE01000002">
    <property type="protein sequence ID" value="SMX43783.1"/>
    <property type="molecule type" value="Genomic_DNA"/>
</dbReference>
<reference evidence="3" key="1">
    <citation type="submission" date="2017-05" db="EMBL/GenBank/DDBJ databases">
        <authorList>
            <person name="Rodrigo-Torres L."/>
            <person name="Arahal R. D."/>
            <person name="Lucena T."/>
        </authorList>
    </citation>
    <scope>NUCLEOTIDE SEQUENCE [LARGE SCALE GENOMIC DNA]</scope>
    <source>
        <strain evidence="3">CECT 8621</strain>
    </source>
</reference>
<dbReference type="Proteomes" id="UP000202922">
    <property type="component" value="Unassembled WGS sequence"/>
</dbReference>
<protein>
    <recommendedName>
        <fullName evidence="1">Methyltransferase type 11 domain-containing protein</fullName>
    </recommendedName>
</protein>
<accession>A0A238KLZ1</accession>
<dbReference type="Gene3D" id="3.40.50.150">
    <property type="entry name" value="Vaccinia Virus protein VP39"/>
    <property type="match status" value="1"/>
</dbReference>
<dbReference type="InterPro" id="IPR029063">
    <property type="entry name" value="SAM-dependent_MTases_sf"/>
</dbReference>
<keyword evidence="3" id="KW-1185">Reference proteome</keyword>
<dbReference type="PANTHER" id="PTHR42912">
    <property type="entry name" value="METHYLTRANSFERASE"/>
    <property type="match status" value="1"/>
</dbReference>
<dbReference type="AlphaFoldDB" id="A0A238KLZ1"/>
<dbReference type="CDD" id="cd02440">
    <property type="entry name" value="AdoMet_MTases"/>
    <property type="match status" value="1"/>
</dbReference>
<organism evidence="2 3">
    <name type="scientific">Actibacterium lipolyticum</name>
    <dbReference type="NCBI Taxonomy" id="1524263"/>
    <lineage>
        <taxon>Bacteria</taxon>
        <taxon>Pseudomonadati</taxon>
        <taxon>Pseudomonadota</taxon>
        <taxon>Alphaproteobacteria</taxon>
        <taxon>Rhodobacterales</taxon>
        <taxon>Roseobacteraceae</taxon>
        <taxon>Actibacterium</taxon>
    </lineage>
</organism>
<dbReference type="Pfam" id="PF08241">
    <property type="entry name" value="Methyltransf_11"/>
    <property type="match status" value="1"/>
</dbReference>
<dbReference type="InterPro" id="IPR013216">
    <property type="entry name" value="Methyltransf_11"/>
</dbReference>
<feature type="domain" description="Methyltransferase type 11" evidence="1">
    <location>
        <begin position="54"/>
        <end position="150"/>
    </location>
</feature>
<dbReference type="PANTHER" id="PTHR42912:SF80">
    <property type="entry name" value="METHYLTRANSFERASE DOMAIN-CONTAINING PROTEIN"/>
    <property type="match status" value="1"/>
</dbReference>
<sequence length="231" mass="26147">MPQAEFDSYVADYEQQHRESIKLTGEDPDYFALYKIKELKRLVDQWSLDAPQILDFGSGMGNSLPGFRSCFPDTSVVSADVSAESLGAARKLHGGDEPQLLIEDGRIPAQDNSFDLTFTACVFHHIPEEEHVEWLQEMRRVTRTGGRMVIFEHNPLNPLTLDAVRRCPFDVNAVLIRAGEMRKRMAKAGWVAPKTNYHLFFPRALAKLRPLEAKLRWCAMGGQYSCYATAP</sequence>
<evidence type="ECO:0000259" key="1">
    <source>
        <dbReference type="Pfam" id="PF08241"/>
    </source>
</evidence>
<gene>
    <name evidence="2" type="ORF">COL8621_02381</name>
</gene>
<proteinExistence type="predicted"/>
<dbReference type="SUPFAM" id="SSF53335">
    <property type="entry name" value="S-adenosyl-L-methionine-dependent methyltransferases"/>
    <property type="match status" value="1"/>
</dbReference>
<name>A0A238KLZ1_9RHOB</name>
<evidence type="ECO:0000313" key="2">
    <source>
        <dbReference type="EMBL" id="SMX43783.1"/>
    </source>
</evidence>
<evidence type="ECO:0000313" key="3">
    <source>
        <dbReference type="Proteomes" id="UP000202922"/>
    </source>
</evidence>
<dbReference type="RefSeq" id="WP_093967540.1">
    <property type="nucleotide sequence ID" value="NZ_FXYE01000002.1"/>
</dbReference>
<dbReference type="InterPro" id="IPR050508">
    <property type="entry name" value="Methyltransf_Superfamily"/>
</dbReference>